<dbReference type="PANTHER" id="PTHR44051:SF8">
    <property type="entry name" value="GLUTATHIONE S-TRANSFERASE GSTA"/>
    <property type="match status" value="1"/>
</dbReference>
<sequence>MYTLYSMSGSCSSAIHALLLDQNLPVEIIFHQDVENYLDINPTGQVPALKTPDGVLTEGAAICLYLIEKHNIALQCDPLEFNGLLMFNYATLHPAYSKMFTAHFAMPSSSEKDELMNLLASKTADLWKIVDKRLAKQDFLLGKHVSVLDYLVTIYASWGSVFPYVHIPLGKNVRRLVEHVSSSSTFKTVIKNENMAFAIPEAV</sequence>
<dbReference type="SUPFAM" id="SSF47616">
    <property type="entry name" value="GST C-terminal domain-like"/>
    <property type="match status" value="1"/>
</dbReference>
<gene>
    <name evidence="2" type="primary">gsT</name>
    <name evidence="2" type="ORF">GCM10007852_01720</name>
</gene>
<reference evidence="2" key="2">
    <citation type="submission" date="2023-01" db="EMBL/GenBank/DDBJ databases">
        <title>Draft genome sequence of Agaribacter marinus strain NBRC 110023.</title>
        <authorList>
            <person name="Sun Q."/>
            <person name="Mori K."/>
        </authorList>
    </citation>
    <scope>NUCLEOTIDE SEQUENCE</scope>
    <source>
        <strain evidence="2">NBRC 110023</strain>
    </source>
</reference>
<protein>
    <submittedName>
        <fullName evidence="2">Glutathione S-transferase</fullName>
    </submittedName>
</protein>
<dbReference type="PANTHER" id="PTHR44051">
    <property type="entry name" value="GLUTATHIONE S-TRANSFERASE-RELATED"/>
    <property type="match status" value="1"/>
</dbReference>
<dbReference type="CDD" id="cd03057">
    <property type="entry name" value="GST_N_Beta"/>
    <property type="match status" value="1"/>
</dbReference>
<dbReference type="Proteomes" id="UP001156601">
    <property type="component" value="Unassembled WGS sequence"/>
</dbReference>
<reference evidence="2" key="1">
    <citation type="journal article" date="2014" name="Int. J. Syst. Evol. Microbiol.">
        <title>Complete genome sequence of Corynebacterium casei LMG S-19264T (=DSM 44701T), isolated from a smear-ripened cheese.</title>
        <authorList>
            <consortium name="US DOE Joint Genome Institute (JGI-PGF)"/>
            <person name="Walter F."/>
            <person name="Albersmeier A."/>
            <person name="Kalinowski J."/>
            <person name="Ruckert C."/>
        </authorList>
    </citation>
    <scope>NUCLEOTIDE SEQUENCE</scope>
    <source>
        <strain evidence="2">NBRC 110023</strain>
    </source>
</reference>
<evidence type="ECO:0000313" key="2">
    <source>
        <dbReference type="EMBL" id="GLR69264.1"/>
    </source>
</evidence>
<evidence type="ECO:0000259" key="1">
    <source>
        <dbReference type="PROSITE" id="PS50404"/>
    </source>
</evidence>
<comment type="caution">
    <text evidence="2">The sequence shown here is derived from an EMBL/GenBank/DDBJ whole genome shotgun (WGS) entry which is preliminary data.</text>
</comment>
<dbReference type="Pfam" id="PF02798">
    <property type="entry name" value="GST_N"/>
    <property type="match status" value="1"/>
</dbReference>
<dbReference type="InterPro" id="IPR004045">
    <property type="entry name" value="Glutathione_S-Trfase_N"/>
</dbReference>
<evidence type="ECO:0000313" key="3">
    <source>
        <dbReference type="Proteomes" id="UP001156601"/>
    </source>
</evidence>
<dbReference type="InterPro" id="IPR036249">
    <property type="entry name" value="Thioredoxin-like_sf"/>
</dbReference>
<dbReference type="Gene3D" id="1.20.1050.10">
    <property type="match status" value="1"/>
</dbReference>
<dbReference type="EMBL" id="BSOT01000002">
    <property type="protein sequence ID" value="GLR69264.1"/>
    <property type="molecule type" value="Genomic_DNA"/>
</dbReference>
<dbReference type="SUPFAM" id="SSF52833">
    <property type="entry name" value="Thioredoxin-like"/>
    <property type="match status" value="1"/>
</dbReference>
<keyword evidence="3" id="KW-1185">Reference proteome</keyword>
<feature type="domain" description="GST N-terminal" evidence="1">
    <location>
        <begin position="1"/>
        <end position="74"/>
    </location>
</feature>
<dbReference type="Gene3D" id="3.40.30.10">
    <property type="entry name" value="Glutaredoxin"/>
    <property type="match status" value="1"/>
</dbReference>
<dbReference type="AlphaFoldDB" id="A0AA37SVF0"/>
<proteinExistence type="predicted"/>
<dbReference type="InterPro" id="IPR036282">
    <property type="entry name" value="Glutathione-S-Trfase_C_sf"/>
</dbReference>
<dbReference type="PROSITE" id="PS50404">
    <property type="entry name" value="GST_NTER"/>
    <property type="match status" value="1"/>
</dbReference>
<name>A0AA37SVF0_9ALTE</name>
<organism evidence="2 3">
    <name type="scientific">Agaribacter marinus</name>
    <dbReference type="NCBI Taxonomy" id="1431249"/>
    <lineage>
        <taxon>Bacteria</taxon>
        <taxon>Pseudomonadati</taxon>
        <taxon>Pseudomonadota</taxon>
        <taxon>Gammaproteobacteria</taxon>
        <taxon>Alteromonadales</taxon>
        <taxon>Alteromonadaceae</taxon>
        <taxon>Agaribacter</taxon>
    </lineage>
</organism>
<dbReference type="RefSeq" id="WP_284215594.1">
    <property type="nucleotide sequence ID" value="NZ_BSOT01000002.1"/>
</dbReference>
<accession>A0AA37SVF0</accession>